<dbReference type="GO" id="GO:0009117">
    <property type="term" value="P:nucleotide metabolic process"/>
    <property type="evidence" value="ECO:0007669"/>
    <property type="project" value="InterPro"/>
</dbReference>
<name>A0A6G1JP22_9PLEO</name>
<accession>A0A6G1JP22</accession>
<dbReference type="SUPFAM" id="SSF54197">
    <property type="entry name" value="HIT-like"/>
    <property type="match status" value="1"/>
</dbReference>
<dbReference type="PANTHER" id="PTHR38420:SF3">
    <property type="entry name" value="5',5'''-P-1,P-4-TETRAPHOSPHATE PHOSPHORYLASE 2"/>
    <property type="match status" value="1"/>
</dbReference>
<evidence type="ECO:0000259" key="1">
    <source>
        <dbReference type="Pfam" id="PF09830"/>
    </source>
</evidence>
<dbReference type="Pfam" id="PF19327">
    <property type="entry name" value="Ap4A_phos_N"/>
    <property type="match status" value="1"/>
</dbReference>
<gene>
    <name evidence="3" type="ORF">K458DRAFT_473608</name>
</gene>
<feature type="domain" description="Ap4A phosphorylase 1/2 N-terminal" evidence="2">
    <location>
        <begin position="9"/>
        <end position="175"/>
    </location>
</feature>
<sequence>MKMLLGLSEALPSLVEAKYKTAKASHALVFSSTELAVIRTSAGVPFQLRYCPALARKPEPRKDATPKRKIDPFENPPKELFITDLPTTDPSHLLVLNKFPVIANHFIIATKANKRQTHLLEEDDLAATYACLNAWEEGPGSRQNRLFAFFNSGAHSGASQPHRHLQFLPVNDMHEGEKSSGWDPLINSTLSSVDGASQPADVPPSTLQHPTVPFTHFAYSFPTEISAARIFQAYTDLYKLAEAAIDDFIAANPSQLALHSTIEGDLPISYNLAMTTSGMAILPRRSEGYMLRHEDGTEIGFVELNGTALGGTLMVKCQEEWEALRARPETLDAILEAIGIPRTSQMTRL</sequence>
<dbReference type="Pfam" id="PF09830">
    <property type="entry name" value="ATP_transf"/>
    <property type="match status" value="1"/>
</dbReference>
<dbReference type="InterPro" id="IPR009163">
    <property type="entry name" value="Ap4A_phos1/2"/>
</dbReference>
<dbReference type="InterPro" id="IPR043171">
    <property type="entry name" value="Ap4A_phos1/2-like"/>
</dbReference>
<dbReference type="OrthoDB" id="10267950at2759"/>
<dbReference type="EMBL" id="MU005569">
    <property type="protein sequence ID" value="KAF2691991.1"/>
    <property type="molecule type" value="Genomic_DNA"/>
</dbReference>
<dbReference type="Proteomes" id="UP000799291">
    <property type="component" value="Unassembled WGS sequence"/>
</dbReference>
<dbReference type="AlphaFoldDB" id="A0A6G1JP22"/>
<evidence type="ECO:0000259" key="2">
    <source>
        <dbReference type="Pfam" id="PF19327"/>
    </source>
</evidence>
<dbReference type="GO" id="GO:0005524">
    <property type="term" value="F:ATP binding"/>
    <property type="evidence" value="ECO:0007669"/>
    <property type="project" value="InterPro"/>
</dbReference>
<organism evidence="3 4">
    <name type="scientific">Lentithecium fluviatile CBS 122367</name>
    <dbReference type="NCBI Taxonomy" id="1168545"/>
    <lineage>
        <taxon>Eukaryota</taxon>
        <taxon>Fungi</taxon>
        <taxon>Dikarya</taxon>
        <taxon>Ascomycota</taxon>
        <taxon>Pezizomycotina</taxon>
        <taxon>Dothideomycetes</taxon>
        <taxon>Pleosporomycetidae</taxon>
        <taxon>Pleosporales</taxon>
        <taxon>Massarineae</taxon>
        <taxon>Lentitheciaceae</taxon>
        <taxon>Lentithecium</taxon>
    </lineage>
</organism>
<dbReference type="Gene3D" id="3.30.428.70">
    <property type="match status" value="1"/>
</dbReference>
<dbReference type="GO" id="GO:0003877">
    <property type="term" value="F:ATP:ADP adenylyltransferase activity"/>
    <property type="evidence" value="ECO:0007669"/>
    <property type="project" value="InterPro"/>
</dbReference>
<dbReference type="InterPro" id="IPR045759">
    <property type="entry name" value="Ap4A_phos1/2_N"/>
</dbReference>
<dbReference type="InterPro" id="IPR036265">
    <property type="entry name" value="HIT-like_sf"/>
</dbReference>
<keyword evidence="4" id="KW-1185">Reference proteome</keyword>
<feature type="domain" description="ATP adenylyltransferase C-terminal" evidence="1">
    <location>
        <begin position="210"/>
        <end position="341"/>
    </location>
</feature>
<protein>
    <submittedName>
        <fullName evidence="3">HIT-like protein</fullName>
    </submittedName>
</protein>
<proteinExistence type="predicted"/>
<dbReference type="InterPro" id="IPR019200">
    <property type="entry name" value="ATP_adenylylTrfase_C"/>
</dbReference>
<evidence type="ECO:0000313" key="3">
    <source>
        <dbReference type="EMBL" id="KAF2691991.1"/>
    </source>
</evidence>
<evidence type="ECO:0000313" key="4">
    <source>
        <dbReference type="Proteomes" id="UP000799291"/>
    </source>
</evidence>
<dbReference type="PANTHER" id="PTHR38420">
    <property type="entry name" value="AP-4-A PHOSPHORYLASE II"/>
    <property type="match status" value="1"/>
</dbReference>
<reference evidence="3" key="1">
    <citation type="journal article" date="2020" name="Stud. Mycol.">
        <title>101 Dothideomycetes genomes: a test case for predicting lifestyles and emergence of pathogens.</title>
        <authorList>
            <person name="Haridas S."/>
            <person name="Albert R."/>
            <person name="Binder M."/>
            <person name="Bloem J."/>
            <person name="Labutti K."/>
            <person name="Salamov A."/>
            <person name="Andreopoulos B."/>
            <person name="Baker S."/>
            <person name="Barry K."/>
            <person name="Bills G."/>
            <person name="Bluhm B."/>
            <person name="Cannon C."/>
            <person name="Castanera R."/>
            <person name="Culley D."/>
            <person name="Daum C."/>
            <person name="Ezra D."/>
            <person name="Gonzalez J."/>
            <person name="Henrissat B."/>
            <person name="Kuo A."/>
            <person name="Liang C."/>
            <person name="Lipzen A."/>
            <person name="Lutzoni F."/>
            <person name="Magnuson J."/>
            <person name="Mondo S."/>
            <person name="Nolan M."/>
            <person name="Ohm R."/>
            <person name="Pangilinan J."/>
            <person name="Park H.-J."/>
            <person name="Ramirez L."/>
            <person name="Alfaro M."/>
            <person name="Sun H."/>
            <person name="Tritt A."/>
            <person name="Yoshinaga Y."/>
            <person name="Zwiers L.-H."/>
            <person name="Turgeon B."/>
            <person name="Goodwin S."/>
            <person name="Spatafora J."/>
            <person name="Crous P."/>
            <person name="Grigoriev I."/>
        </authorList>
    </citation>
    <scope>NUCLEOTIDE SEQUENCE</scope>
    <source>
        <strain evidence="3">CBS 122367</strain>
    </source>
</reference>